<evidence type="ECO:0000256" key="2">
    <source>
        <dbReference type="ARBA" id="ARBA00022741"/>
    </source>
</evidence>
<dbReference type="OrthoDB" id="123929at2759"/>
<feature type="compositionally biased region" description="Low complexity" evidence="7">
    <location>
        <begin position="27"/>
        <end position="41"/>
    </location>
</feature>
<dbReference type="Gene3D" id="3.40.850.10">
    <property type="entry name" value="Kinesin motor domain"/>
    <property type="match status" value="1"/>
</dbReference>
<dbReference type="SUPFAM" id="SSF52540">
    <property type="entry name" value="P-loop containing nucleoside triphosphate hydrolases"/>
    <property type="match status" value="1"/>
</dbReference>
<feature type="domain" description="Kinesin motor" evidence="8">
    <location>
        <begin position="57"/>
        <end position="382"/>
    </location>
</feature>
<reference evidence="9" key="1">
    <citation type="submission" date="2006-10" db="EMBL/GenBank/DDBJ databases">
        <authorList>
            <person name="Amadeo P."/>
            <person name="Zhao Q."/>
            <person name="Wortman J."/>
            <person name="Fraser-Liggett C."/>
            <person name="Carlton J."/>
        </authorList>
    </citation>
    <scope>NUCLEOTIDE SEQUENCE</scope>
    <source>
        <strain evidence="9">G3</strain>
    </source>
</reference>
<dbReference type="GO" id="GO:0008017">
    <property type="term" value="F:microtubule binding"/>
    <property type="evidence" value="ECO:0000318"/>
    <property type="project" value="GO_Central"/>
</dbReference>
<dbReference type="Proteomes" id="UP000001542">
    <property type="component" value="Unassembled WGS sequence"/>
</dbReference>
<dbReference type="InterPro" id="IPR027640">
    <property type="entry name" value="Kinesin-like_fam"/>
</dbReference>
<dbReference type="VEuPathDB" id="TrichDB:TVAG_380380"/>
<reference evidence="9" key="2">
    <citation type="journal article" date="2007" name="Science">
        <title>Draft genome sequence of the sexually transmitted pathogen Trichomonas vaginalis.</title>
        <authorList>
            <person name="Carlton J.M."/>
            <person name="Hirt R.P."/>
            <person name="Silva J.C."/>
            <person name="Delcher A.L."/>
            <person name="Schatz M."/>
            <person name="Zhao Q."/>
            <person name="Wortman J.R."/>
            <person name="Bidwell S.L."/>
            <person name="Alsmark U.C.M."/>
            <person name="Besteiro S."/>
            <person name="Sicheritz-Ponten T."/>
            <person name="Noel C.J."/>
            <person name="Dacks J.B."/>
            <person name="Foster P.G."/>
            <person name="Simillion C."/>
            <person name="Van de Peer Y."/>
            <person name="Miranda-Saavedra D."/>
            <person name="Barton G.J."/>
            <person name="Westrop G.D."/>
            <person name="Mueller S."/>
            <person name="Dessi D."/>
            <person name="Fiori P.L."/>
            <person name="Ren Q."/>
            <person name="Paulsen I."/>
            <person name="Zhang H."/>
            <person name="Bastida-Corcuera F.D."/>
            <person name="Simoes-Barbosa A."/>
            <person name="Brown M.T."/>
            <person name="Hayes R.D."/>
            <person name="Mukherjee M."/>
            <person name="Okumura C.Y."/>
            <person name="Schneider R."/>
            <person name="Smith A.J."/>
            <person name="Vanacova S."/>
            <person name="Villalvazo M."/>
            <person name="Haas B.J."/>
            <person name="Pertea M."/>
            <person name="Feldblyum T.V."/>
            <person name="Utterback T.R."/>
            <person name="Shu C.L."/>
            <person name="Osoegawa K."/>
            <person name="de Jong P.J."/>
            <person name="Hrdy I."/>
            <person name="Horvathova L."/>
            <person name="Zubacova Z."/>
            <person name="Dolezal P."/>
            <person name="Malik S.B."/>
            <person name="Logsdon J.M. Jr."/>
            <person name="Henze K."/>
            <person name="Gupta A."/>
            <person name="Wang C.C."/>
            <person name="Dunne R.L."/>
            <person name="Upcroft J.A."/>
            <person name="Upcroft P."/>
            <person name="White O."/>
            <person name="Salzberg S.L."/>
            <person name="Tang P."/>
            <person name="Chiu C.-H."/>
            <person name="Lee Y.-S."/>
            <person name="Embley T.M."/>
            <person name="Coombs G.H."/>
            <person name="Mottram J.C."/>
            <person name="Tachezy J."/>
            <person name="Fraser-Liggett C.M."/>
            <person name="Johnson P.J."/>
        </authorList>
    </citation>
    <scope>NUCLEOTIDE SEQUENCE [LARGE SCALE GENOMIC DNA]</scope>
    <source>
        <strain evidence="9">G3</strain>
    </source>
</reference>
<dbReference type="PRINTS" id="PR00380">
    <property type="entry name" value="KINESINHEAVY"/>
</dbReference>
<evidence type="ECO:0000256" key="7">
    <source>
        <dbReference type="SAM" id="MobiDB-lite"/>
    </source>
</evidence>
<dbReference type="OMA" id="CNMQIRE"/>
<evidence type="ECO:0000256" key="3">
    <source>
        <dbReference type="ARBA" id="ARBA00022840"/>
    </source>
</evidence>
<protein>
    <submittedName>
        <fullName evidence="9">Kinesin motor domain containing protein</fullName>
    </submittedName>
</protein>
<feature type="compositionally biased region" description="Polar residues" evidence="7">
    <location>
        <begin position="42"/>
        <end position="53"/>
    </location>
</feature>
<keyword evidence="10" id="KW-1185">Reference proteome</keyword>
<evidence type="ECO:0000256" key="6">
    <source>
        <dbReference type="SAM" id="Coils"/>
    </source>
</evidence>
<keyword evidence="3 5" id="KW-0067">ATP-binding</keyword>
<dbReference type="FunFam" id="3.40.850.10:FF:000203">
    <property type="entry name" value="Kinesin motor domain containing protein"/>
    <property type="match status" value="1"/>
</dbReference>
<evidence type="ECO:0000313" key="9">
    <source>
        <dbReference type="EMBL" id="EAY14928.1"/>
    </source>
</evidence>
<dbReference type="GO" id="GO:0005871">
    <property type="term" value="C:kinesin complex"/>
    <property type="evidence" value="ECO:0000318"/>
    <property type="project" value="GO_Central"/>
</dbReference>
<keyword evidence="4 5" id="KW-0505">Motor protein</keyword>
<dbReference type="GO" id="GO:0016887">
    <property type="term" value="F:ATP hydrolysis activity"/>
    <property type="evidence" value="ECO:0000318"/>
    <property type="project" value="GO_Central"/>
</dbReference>
<keyword evidence="2 5" id="KW-0547">Nucleotide-binding</keyword>
<dbReference type="GO" id="GO:0005634">
    <property type="term" value="C:nucleus"/>
    <property type="evidence" value="ECO:0000318"/>
    <property type="project" value="GO_Central"/>
</dbReference>
<dbReference type="GO" id="GO:0003777">
    <property type="term" value="F:microtubule motor activity"/>
    <property type="evidence" value="ECO:0000318"/>
    <property type="project" value="GO_Central"/>
</dbReference>
<comment type="similarity">
    <text evidence="5">Belongs to the TRAFAC class myosin-kinesin ATPase superfamily. Kinesin family.</text>
</comment>
<dbReference type="PANTHER" id="PTHR24115">
    <property type="entry name" value="KINESIN-RELATED"/>
    <property type="match status" value="1"/>
</dbReference>
<dbReference type="KEGG" id="tva:4772927"/>
<dbReference type="eggNOG" id="KOG0247">
    <property type="taxonomic scope" value="Eukaryota"/>
</dbReference>
<dbReference type="EMBL" id="DS113263">
    <property type="protein sequence ID" value="EAY14928.1"/>
    <property type="molecule type" value="Genomic_DNA"/>
</dbReference>
<evidence type="ECO:0000256" key="1">
    <source>
        <dbReference type="ARBA" id="ARBA00022701"/>
    </source>
</evidence>
<accession>A2DXH6</accession>
<feature type="coiled-coil region" evidence="6">
    <location>
        <begin position="473"/>
        <end position="528"/>
    </location>
</feature>
<name>A2DXH6_TRIV3</name>
<dbReference type="STRING" id="5722.A2DXH6"/>
<dbReference type="InterPro" id="IPR027417">
    <property type="entry name" value="P-loop_NTPase"/>
</dbReference>
<dbReference type="AlphaFoldDB" id="A2DXH6"/>
<feature type="compositionally biased region" description="Basic and acidic residues" evidence="7">
    <location>
        <begin position="7"/>
        <end position="17"/>
    </location>
</feature>
<dbReference type="Pfam" id="PF00225">
    <property type="entry name" value="Kinesin"/>
    <property type="match status" value="1"/>
</dbReference>
<feature type="binding site" evidence="5">
    <location>
        <begin position="141"/>
        <end position="148"/>
    </location>
    <ligand>
        <name>ATP</name>
        <dbReference type="ChEBI" id="CHEBI:30616"/>
    </ligand>
</feature>
<dbReference type="InterPro" id="IPR036961">
    <property type="entry name" value="Kinesin_motor_dom_sf"/>
</dbReference>
<feature type="region of interest" description="Disordered" evidence="7">
    <location>
        <begin position="1"/>
        <end position="59"/>
    </location>
</feature>
<keyword evidence="6" id="KW-0175">Coiled coil</keyword>
<organism evidence="9 10">
    <name type="scientific">Trichomonas vaginalis (strain ATCC PRA-98 / G3)</name>
    <dbReference type="NCBI Taxonomy" id="412133"/>
    <lineage>
        <taxon>Eukaryota</taxon>
        <taxon>Metamonada</taxon>
        <taxon>Parabasalia</taxon>
        <taxon>Trichomonadida</taxon>
        <taxon>Trichomonadidae</taxon>
        <taxon>Trichomonas</taxon>
    </lineage>
</organism>
<dbReference type="SMART" id="SM00129">
    <property type="entry name" value="KISc"/>
    <property type="match status" value="1"/>
</dbReference>
<dbReference type="SMR" id="A2DXH6"/>
<dbReference type="GO" id="GO:0005524">
    <property type="term" value="F:ATP binding"/>
    <property type="evidence" value="ECO:0007669"/>
    <property type="project" value="UniProtKB-UniRule"/>
</dbReference>
<dbReference type="GO" id="GO:0005737">
    <property type="term" value="C:cytoplasm"/>
    <property type="evidence" value="ECO:0000318"/>
    <property type="project" value="GO_Central"/>
</dbReference>
<evidence type="ECO:0000256" key="5">
    <source>
        <dbReference type="PROSITE-ProRule" id="PRU00283"/>
    </source>
</evidence>
<dbReference type="RefSeq" id="XP_001327151.1">
    <property type="nucleotide sequence ID" value="XM_001327116.1"/>
</dbReference>
<dbReference type="InParanoid" id="A2DXH6"/>
<keyword evidence="1" id="KW-0493">Microtubule</keyword>
<dbReference type="GO" id="GO:0005874">
    <property type="term" value="C:microtubule"/>
    <property type="evidence" value="ECO:0000318"/>
    <property type="project" value="GO_Central"/>
</dbReference>
<gene>
    <name evidence="9" type="ORF">TVAG_380380</name>
</gene>
<dbReference type="InterPro" id="IPR001752">
    <property type="entry name" value="Kinesin_motor_dom"/>
</dbReference>
<sequence>MKNQVRQPRENQNKDINDLSFASDVASLSSKSQLKSPKTPTDTNSQNPETNNNSDDKIKVYLRVRPPLQDEESFDFSIEGKTIIIPPQKTANSSFFIDNKTFTFRSILGAHCKQSQVYQKVAEPLIKDFLAGNDVLIFCYGNTNAGKTYTVMGTDENPGILPRLLERVVPEILSQATQTTQLFATFNEIYNERIIDLLNVDKMKDTLTIGINNLGDTEIKGCTEFAIKSMEDATKVIELGLEGRHRGCTEFNEDSSRSHTVFRLKLVNGKNYSWFSVVDLAGSERVSVINSEQGSFREACNINKSMLVLGKCIRSLREQSTPGSQKIPIPYRESKLTHIFKNLFEPTKRQARAAMIINISPCIQQINDTLFALQFAAKASECSIRQVSIDANSANGGSPTGINLLMDDHIDPDSPEYIERSMRVQVQKEMEEYLLKAQMQYEHQLQLMTQKTCEVAKVRTESQCSFRTVDVELERLKGILDETNNENNNLLMEIDNLEKEEKESMKRADSANEESKRILNEVNLLKKTLEMMANDSDQCDKKSKPSKDKMPNAFEEIYKLPEQIMI</sequence>
<dbReference type="PANTHER" id="PTHR24115:SF1008">
    <property type="entry name" value="KINESIN-LIKE PROTEIN SUBITO"/>
    <property type="match status" value="1"/>
</dbReference>
<proteinExistence type="inferred from homology"/>
<dbReference type="GO" id="GO:0007018">
    <property type="term" value="P:microtubule-based movement"/>
    <property type="evidence" value="ECO:0000318"/>
    <property type="project" value="GO_Central"/>
</dbReference>
<dbReference type="VEuPathDB" id="TrichDB:TVAGG3_0925080"/>
<dbReference type="PROSITE" id="PS50067">
    <property type="entry name" value="KINESIN_MOTOR_2"/>
    <property type="match status" value="1"/>
</dbReference>
<evidence type="ECO:0000256" key="4">
    <source>
        <dbReference type="ARBA" id="ARBA00023175"/>
    </source>
</evidence>
<evidence type="ECO:0000259" key="8">
    <source>
        <dbReference type="PROSITE" id="PS50067"/>
    </source>
</evidence>
<evidence type="ECO:0000313" key="10">
    <source>
        <dbReference type="Proteomes" id="UP000001542"/>
    </source>
</evidence>